<organism evidence="3 4">
    <name type="scientific">Pythium insidiosum</name>
    <name type="common">Pythiosis disease agent</name>
    <dbReference type="NCBI Taxonomy" id="114742"/>
    <lineage>
        <taxon>Eukaryota</taxon>
        <taxon>Sar</taxon>
        <taxon>Stramenopiles</taxon>
        <taxon>Oomycota</taxon>
        <taxon>Peronosporomycetes</taxon>
        <taxon>Pythiales</taxon>
        <taxon>Pythiaceae</taxon>
        <taxon>Pythium</taxon>
    </lineage>
</organism>
<comment type="caution">
    <text evidence="3">The sequence shown here is derived from an EMBL/GenBank/DDBJ whole genome shotgun (WGS) entry which is preliminary data.</text>
</comment>
<feature type="coiled-coil region" evidence="1">
    <location>
        <begin position="136"/>
        <end position="210"/>
    </location>
</feature>
<gene>
    <name evidence="3" type="ORF">P43SY_004692</name>
</gene>
<evidence type="ECO:0000313" key="3">
    <source>
        <dbReference type="EMBL" id="KAJ0398115.1"/>
    </source>
</evidence>
<keyword evidence="4" id="KW-1185">Reference proteome</keyword>
<dbReference type="EMBL" id="JAKCXM010000227">
    <property type="protein sequence ID" value="KAJ0398115.1"/>
    <property type="molecule type" value="Genomic_DNA"/>
</dbReference>
<reference evidence="3" key="1">
    <citation type="submission" date="2021-12" db="EMBL/GenBank/DDBJ databases">
        <title>Prjna785345.</title>
        <authorList>
            <person name="Rujirawat T."/>
            <person name="Krajaejun T."/>
        </authorList>
    </citation>
    <scope>NUCLEOTIDE SEQUENCE</scope>
    <source>
        <strain evidence="3">Pi057C3</strain>
    </source>
</reference>
<evidence type="ECO:0000256" key="1">
    <source>
        <dbReference type="SAM" id="Coils"/>
    </source>
</evidence>
<evidence type="ECO:0008006" key="5">
    <source>
        <dbReference type="Google" id="ProtNLM"/>
    </source>
</evidence>
<dbReference type="Proteomes" id="UP001209570">
    <property type="component" value="Unassembled WGS sequence"/>
</dbReference>
<evidence type="ECO:0000313" key="4">
    <source>
        <dbReference type="Proteomes" id="UP001209570"/>
    </source>
</evidence>
<keyword evidence="1" id="KW-0175">Coiled coil</keyword>
<feature type="region of interest" description="Disordered" evidence="2">
    <location>
        <begin position="93"/>
        <end position="130"/>
    </location>
</feature>
<dbReference type="AlphaFoldDB" id="A0AAD5M877"/>
<evidence type="ECO:0000256" key="2">
    <source>
        <dbReference type="SAM" id="MobiDB-lite"/>
    </source>
</evidence>
<name>A0AAD5M877_PYTIN</name>
<feature type="region of interest" description="Disordered" evidence="2">
    <location>
        <begin position="465"/>
        <end position="484"/>
    </location>
</feature>
<sequence>MDATVALMDTTALPLDSFQSWLGAEGEENMPLELAGLAGAASFDGFHASSVGTYLPPVQNGFFTAQMMAGAMPEASASAAAAAAAAAAAGASSSMVSPPVSGTDASRANASKAATALTPEEEVRREKNRQKVRRHYYRKLNQLNTLRAEVAQLESQFQRLLALKDNETSTAMVAGDSPKSRLLAELETSKQALEKENEQLRQIFTRHTDHFTRLQELFVAERDLFLSSAMAKLIIKPFTKAECYRVRDKAVEDVLALMSSAKQNPHMRRGSGVAGWQDEKSVEDGFFKFSLHKTFRNQNADHLARISFGMLTDPAVLARMYSAAVEAKCAVVQEVDDDNVVLFQEYRTMDPKDEFILMKSLFLVTRVPIESGFLIIIRGLGEDRLEDKELFLPTSGAFANQVVWHDIFTWVHLERAGLYGEDCATTFTGSAPTVGSNVPFWAIEVLMLVLRWECAINGPPLLLKSSDDDSDPQTTRSPPMEILI</sequence>
<protein>
    <recommendedName>
        <fullName evidence="5">BZIP domain-containing protein</fullName>
    </recommendedName>
</protein>
<proteinExistence type="predicted"/>
<feature type="compositionally biased region" description="Low complexity" evidence="2">
    <location>
        <begin position="93"/>
        <end position="116"/>
    </location>
</feature>
<accession>A0AAD5M877</accession>
<dbReference type="CDD" id="cd14686">
    <property type="entry name" value="bZIP"/>
    <property type="match status" value="1"/>
</dbReference>